<dbReference type="InterPro" id="IPR046665">
    <property type="entry name" value="DUF6774"/>
</dbReference>
<reference evidence="2" key="1">
    <citation type="journal article" date="2021" name="PeerJ">
        <title>Extensive microbial diversity within the chicken gut microbiome revealed by metagenomics and culture.</title>
        <authorList>
            <person name="Gilroy R."/>
            <person name="Ravi A."/>
            <person name="Getino M."/>
            <person name="Pursley I."/>
            <person name="Horton D.L."/>
            <person name="Alikhan N.F."/>
            <person name="Baker D."/>
            <person name="Gharbi K."/>
            <person name="Hall N."/>
            <person name="Watson M."/>
            <person name="Adriaenssens E.M."/>
            <person name="Foster-Nyarko E."/>
            <person name="Jarju S."/>
            <person name="Secka A."/>
            <person name="Antonio M."/>
            <person name="Oren A."/>
            <person name="Chaudhuri R.R."/>
            <person name="La Ragione R."/>
            <person name="Hildebrand F."/>
            <person name="Pallen M.J."/>
        </authorList>
    </citation>
    <scope>NUCLEOTIDE SEQUENCE</scope>
    <source>
        <strain evidence="2">USAMLcec3-2134</strain>
    </source>
</reference>
<comment type="caution">
    <text evidence="2">The sequence shown here is derived from an EMBL/GenBank/DDBJ whole genome shotgun (WGS) entry which is preliminary data.</text>
</comment>
<name>A0A9D2SC99_9FIRM</name>
<proteinExistence type="predicted"/>
<reference evidence="2" key="2">
    <citation type="submission" date="2021-04" db="EMBL/GenBank/DDBJ databases">
        <authorList>
            <person name="Gilroy R."/>
        </authorList>
    </citation>
    <scope>NUCLEOTIDE SEQUENCE</scope>
    <source>
        <strain evidence="2">USAMLcec3-2134</strain>
    </source>
</reference>
<dbReference type="Proteomes" id="UP000886883">
    <property type="component" value="Unassembled WGS sequence"/>
</dbReference>
<dbReference type="Pfam" id="PF20564">
    <property type="entry name" value="DUF6774"/>
    <property type="match status" value="1"/>
</dbReference>
<gene>
    <name evidence="2" type="ORF">H9763_04565</name>
</gene>
<dbReference type="EMBL" id="DWXE01000015">
    <property type="protein sequence ID" value="HJB90725.1"/>
    <property type="molecule type" value="Genomic_DNA"/>
</dbReference>
<feature type="domain" description="DUF6774" evidence="1">
    <location>
        <begin position="23"/>
        <end position="47"/>
    </location>
</feature>
<dbReference type="AlphaFoldDB" id="A0A9D2SC99"/>
<organism evidence="2 3">
    <name type="scientific">Candidatus Eisenbergiella merdigallinarum</name>
    <dbReference type="NCBI Taxonomy" id="2838552"/>
    <lineage>
        <taxon>Bacteria</taxon>
        <taxon>Bacillati</taxon>
        <taxon>Bacillota</taxon>
        <taxon>Clostridia</taxon>
        <taxon>Lachnospirales</taxon>
        <taxon>Lachnospiraceae</taxon>
        <taxon>Eisenbergiella</taxon>
    </lineage>
</organism>
<sequence>MNPCELTMSVTALANAMACRLSDDELDLAAALFSQLGDTLATISTRRLSAFPSISCRVLMPRSGKLSDISH</sequence>
<accession>A0A9D2SC99</accession>
<evidence type="ECO:0000259" key="1">
    <source>
        <dbReference type="Pfam" id="PF20564"/>
    </source>
</evidence>
<evidence type="ECO:0000313" key="2">
    <source>
        <dbReference type="EMBL" id="HJB90725.1"/>
    </source>
</evidence>
<evidence type="ECO:0000313" key="3">
    <source>
        <dbReference type="Proteomes" id="UP000886883"/>
    </source>
</evidence>
<protein>
    <recommendedName>
        <fullName evidence="1">DUF6774 domain-containing protein</fullName>
    </recommendedName>
</protein>